<dbReference type="InterPro" id="IPR023996">
    <property type="entry name" value="TonB-dep_OMP_SusC/RagA"/>
</dbReference>
<reference evidence="10" key="1">
    <citation type="submission" date="2022-01" db="EMBL/GenBank/DDBJ databases">
        <authorList>
            <person name="Wang Y."/>
        </authorList>
    </citation>
    <scope>NUCLEOTIDE SEQUENCE</scope>
    <source>
        <strain evidence="10">WB101</strain>
    </source>
</reference>
<keyword evidence="7 8" id="KW-0998">Cell outer membrane</keyword>
<dbReference type="InterPro" id="IPR023997">
    <property type="entry name" value="TonB-dep_OMP_SusC/RagA_CS"/>
</dbReference>
<keyword evidence="2 8" id="KW-0813">Transport</keyword>
<evidence type="ECO:0000256" key="5">
    <source>
        <dbReference type="ARBA" id="ARBA00022729"/>
    </source>
</evidence>
<dbReference type="Pfam" id="PF13715">
    <property type="entry name" value="CarbopepD_reg_2"/>
    <property type="match status" value="1"/>
</dbReference>
<comment type="similarity">
    <text evidence="8">Belongs to the TonB-dependent receptor family.</text>
</comment>
<comment type="subcellular location">
    <subcellularLocation>
        <location evidence="1 8">Cell outer membrane</location>
        <topology evidence="1 8">Multi-pass membrane protein</topology>
    </subcellularLocation>
</comment>
<dbReference type="Gene3D" id="2.60.40.1120">
    <property type="entry name" value="Carboxypeptidase-like, regulatory domain"/>
    <property type="match status" value="1"/>
</dbReference>
<organism evidence="10 11">
    <name type="scientific">Rhodohalobacter sulfatireducens</name>
    <dbReference type="NCBI Taxonomy" id="2911366"/>
    <lineage>
        <taxon>Bacteria</taxon>
        <taxon>Pseudomonadati</taxon>
        <taxon>Balneolota</taxon>
        <taxon>Balneolia</taxon>
        <taxon>Balneolales</taxon>
        <taxon>Balneolaceae</taxon>
        <taxon>Rhodohalobacter</taxon>
    </lineage>
</organism>
<keyword evidence="4 8" id="KW-0812">Transmembrane</keyword>
<comment type="caution">
    <text evidence="10">The sequence shown here is derived from an EMBL/GenBank/DDBJ whole genome shotgun (WGS) entry which is preliminary data.</text>
</comment>
<evidence type="ECO:0000256" key="6">
    <source>
        <dbReference type="ARBA" id="ARBA00023136"/>
    </source>
</evidence>
<keyword evidence="3 8" id="KW-1134">Transmembrane beta strand</keyword>
<dbReference type="Gene3D" id="2.170.130.10">
    <property type="entry name" value="TonB-dependent receptor, plug domain"/>
    <property type="match status" value="1"/>
</dbReference>
<dbReference type="NCBIfam" id="TIGR04057">
    <property type="entry name" value="SusC_RagA_signa"/>
    <property type="match status" value="1"/>
</dbReference>
<evidence type="ECO:0000256" key="3">
    <source>
        <dbReference type="ARBA" id="ARBA00022452"/>
    </source>
</evidence>
<feature type="domain" description="TonB-dependent receptor plug" evidence="9">
    <location>
        <begin position="168"/>
        <end position="274"/>
    </location>
</feature>
<sequence length="1084" mass="121570">MNRTTTSTKNNNNKKKENMERMATMIRLIVILLLFQLAASVDLQAQDNSTLATVYDGTEGKVEFQSESAIQSLQETITGTVRDAMTGETLPGVNITVPNTDRGVASSIEGTYEIAVSSLSDTLIFSYVGYQSQTVPINGRTTIDIELEMDIYQAEDIVVVGYGTQSRETLSGSVSSVSGERIQQIPVTNMANSLTGQLPGIVTVNQSGLPGDDGALIRIRGESTLNDNRPLIVIDGVPDRSGGLDRINPRDVENISVLKDASAAIYGSRAANGVILITTKRGRSGAPQFTLDFNQGFNQPSRVPDMADAETYMTMLNEIDSYRGLQPRYTQDQINCHAQVQDEWLCPDTDWFGEALKDVSYQTRTDMSVAGGSENFRYYLSFSGLTEDGFYDNSAVGYNEYSFRSNLDGQLSENISLSVDLLGRFEDRNFPTESAGATFRMLMRGKPNEHGFWPNGLPAPDIENGTNPVVTGTDATGYDRDDRYYFQSNAKLRVEVPNVEGLSVTGTVVYDKDFRNRKFWQTPWTLYDLAGFDTNGDGQPDGMDTGGTPIFNESLVPNQDARLQQWSDEGQNTLMNLLVNYDVDFENHSFTALLGTERQNIQNSGFYAFRRFFPTTQIDQLSFGGEDQQNIEGGSSSLGDDIERPNKAVRQNFFTRLNYNYQSKYLVEVIARYDGSYIFPEGNRYGFFPSVSVGWRLTQEDWFQDAVSLFDELKVRASYGQTGNDRIEEWQFLSTYQFGAGHVFGGSSVQSIFPARTPNPDVSWEVSNQFNVGIESSMFDNRFTLEVDYFNELREDILWFRNASVPQTAGINLPRENIGEVRAKGFDGRIGWRQQFSTDFVLDISLNGGYAENEIKFWDEPPGAPEWQQSTGRRMQSPLLYNVIGVFSDQAEVDSYPHWSGARPGDLIFEDVNGDGQINADDRIRVERNGVPKWNGGLNISGQFRNFDFVMLFQGAAGASQWIQTQSGDFGNYLNDFAKKRWTPDNPNASGPRAFNRADEYWIRNQNTYFYMDTDYIRLKNLEIGYNLPQNLTSSLGINRMRVYANGFNLLTFSDFPLDPEARNASGSYYPQKRVMNLGLSLAF</sequence>
<dbReference type="InterPro" id="IPR037066">
    <property type="entry name" value="Plug_dom_sf"/>
</dbReference>
<dbReference type="Pfam" id="PF07715">
    <property type="entry name" value="Plug"/>
    <property type="match status" value="1"/>
</dbReference>
<evidence type="ECO:0000256" key="7">
    <source>
        <dbReference type="ARBA" id="ARBA00023237"/>
    </source>
</evidence>
<dbReference type="Proteomes" id="UP001165366">
    <property type="component" value="Unassembled WGS sequence"/>
</dbReference>
<keyword evidence="6 8" id="KW-0472">Membrane</keyword>
<protein>
    <submittedName>
        <fullName evidence="10">TonB-dependent receptor</fullName>
    </submittedName>
</protein>
<evidence type="ECO:0000256" key="4">
    <source>
        <dbReference type="ARBA" id="ARBA00022692"/>
    </source>
</evidence>
<dbReference type="NCBIfam" id="TIGR04056">
    <property type="entry name" value="OMP_RagA_SusC"/>
    <property type="match status" value="1"/>
</dbReference>
<keyword evidence="10" id="KW-0675">Receptor</keyword>
<evidence type="ECO:0000256" key="2">
    <source>
        <dbReference type="ARBA" id="ARBA00022448"/>
    </source>
</evidence>
<keyword evidence="5" id="KW-0732">Signal</keyword>
<evidence type="ECO:0000313" key="10">
    <source>
        <dbReference type="EMBL" id="MCG2589292.1"/>
    </source>
</evidence>
<dbReference type="EMBL" id="JAKLWS010000014">
    <property type="protein sequence ID" value="MCG2589292.1"/>
    <property type="molecule type" value="Genomic_DNA"/>
</dbReference>
<dbReference type="InterPro" id="IPR012910">
    <property type="entry name" value="Plug_dom"/>
</dbReference>
<evidence type="ECO:0000313" key="11">
    <source>
        <dbReference type="Proteomes" id="UP001165366"/>
    </source>
</evidence>
<dbReference type="InterPro" id="IPR008969">
    <property type="entry name" value="CarboxyPept-like_regulatory"/>
</dbReference>
<gene>
    <name evidence="10" type="ORF">L6773_12000</name>
</gene>
<dbReference type="Gene3D" id="2.40.170.20">
    <property type="entry name" value="TonB-dependent receptor, beta-barrel domain"/>
    <property type="match status" value="1"/>
</dbReference>
<dbReference type="InterPro" id="IPR036942">
    <property type="entry name" value="Beta-barrel_TonB_sf"/>
</dbReference>
<evidence type="ECO:0000259" key="9">
    <source>
        <dbReference type="Pfam" id="PF07715"/>
    </source>
</evidence>
<evidence type="ECO:0000256" key="1">
    <source>
        <dbReference type="ARBA" id="ARBA00004571"/>
    </source>
</evidence>
<keyword evidence="11" id="KW-1185">Reference proteome</keyword>
<dbReference type="InterPro" id="IPR039426">
    <property type="entry name" value="TonB-dep_rcpt-like"/>
</dbReference>
<name>A0ABS9KEL3_9BACT</name>
<dbReference type="PANTHER" id="PTHR30069:SF29">
    <property type="entry name" value="HEMOGLOBIN AND HEMOGLOBIN-HAPTOGLOBIN-BINDING PROTEIN 1-RELATED"/>
    <property type="match status" value="1"/>
</dbReference>
<dbReference type="SUPFAM" id="SSF49464">
    <property type="entry name" value="Carboxypeptidase regulatory domain-like"/>
    <property type="match status" value="1"/>
</dbReference>
<proteinExistence type="inferred from homology"/>
<evidence type="ECO:0000256" key="8">
    <source>
        <dbReference type="PROSITE-ProRule" id="PRU01360"/>
    </source>
</evidence>
<reference evidence="10" key="2">
    <citation type="submission" date="2024-05" db="EMBL/GenBank/DDBJ databases">
        <title>Rhodohalobacter halophilus gen. nov., sp. nov., a moderately halophilic member of the family Balneolaceae.</title>
        <authorList>
            <person name="Xia J."/>
        </authorList>
    </citation>
    <scope>NUCLEOTIDE SEQUENCE</scope>
    <source>
        <strain evidence="10">WB101</strain>
    </source>
</reference>
<dbReference type="PANTHER" id="PTHR30069">
    <property type="entry name" value="TONB-DEPENDENT OUTER MEMBRANE RECEPTOR"/>
    <property type="match status" value="1"/>
</dbReference>
<dbReference type="SUPFAM" id="SSF56935">
    <property type="entry name" value="Porins"/>
    <property type="match status" value="1"/>
</dbReference>
<dbReference type="PROSITE" id="PS52016">
    <property type="entry name" value="TONB_DEPENDENT_REC_3"/>
    <property type="match status" value="1"/>
</dbReference>
<accession>A0ABS9KEL3</accession>